<dbReference type="Proteomes" id="UP001139648">
    <property type="component" value="Unassembled WGS sequence"/>
</dbReference>
<evidence type="ECO:0000256" key="2">
    <source>
        <dbReference type="SAM" id="SignalP"/>
    </source>
</evidence>
<protein>
    <submittedName>
        <fullName evidence="3">Uncharacterized protein</fullName>
    </submittedName>
</protein>
<organism evidence="3 4">
    <name type="scientific">Nonomuraea thailandensis</name>
    <dbReference type="NCBI Taxonomy" id="1188745"/>
    <lineage>
        <taxon>Bacteria</taxon>
        <taxon>Bacillati</taxon>
        <taxon>Actinomycetota</taxon>
        <taxon>Actinomycetes</taxon>
        <taxon>Streptosporangiales</taxon>
        <taxon>Streptosporangiaceae</taxon>
        <taxon>Nonomuraea</taxon>
    </lineage>
</organism>
<dbReference type="AlphaFoldDB" id="A0A9X2JXN7"/>
<accession>A0A9X2JXN7</accession>
<feature type="region of interest" description="Disordered" evidence="1">
    <location>
        <begin position="218"/>
        <end position="249"/>
    </location>
</feature>
<keyword evidence="4" id="KW-1185">Reference proteome</keyword>
<evidence type="ECO:0000256" key="1">
    <source>
        <dbReference type="SAM" id="MobiDB-lite"/>
    </source>
</evidence>
<comment type="caution">
    <text evidence="3">The sequence shown here is derived from an EMBL/GenBank/DDBJ whole genome shotgun (WGS) entry which is preliminary data.</text>
</comment>
<dbReference type="RefSeq" id="WP_253739717.1">
    <property type="nucleotide sequence ID" value="NZ_JAMZEB010000001.1"/>
</dbReference>
<keyword evidence="2" id="KW-0732">Signal</keyword>
<gene>
    <name evidence="3" type="ORF">HD597_000277</name>
</gene>
<evidence type="ECO:0000313" key="4">
    <source>
        <dbReference type="Proteomes" id="UP001139648"/>
    </source>
</evidence>
<evidence type="ECO:0000313" key="3">
    <source>
        <dbReference type="EMBL" id="MCP2353257.1"/>
    </source>
</evidence>
<proteinExistence type="predicted"/>
<feature type="signal peptide" evidence="2">
    <location>
        <begin position="1"/>
        <end position="31"/>
    </location>
</feature>
<feature type="chain" id="PRO_5040764199" evidence="2">
    <location>
        <begin position="32"/>
        <end position="980"/>
    </location>
</feature>
<reference evidence="3" key="1">
    <citation type="submission" date="2022-06" db="EMBL/GenBank/DDBJ databases">
        <title>Sequencing the genomes of 1000 actinobacteria strains.</title>
        <authorList>
            <person name="Klenk H.-P."/>
        </authorList>
    </citation>
    <scope>NUCLEOTIDE SEQUENCE</scope>
    <source>
        <strain evidence="3">DSM 46694</strain>
    </source>
</reference>
<name>A0A9X2JXN7_9ACTN</name>
<dbReference type="EMBL" id="JAMZEB010000001">
    <property type="protein sequence ID" value="MCP2353257.1"/>
    <property type="molecule type" value="Genomic_DNA"/>
</dbReference>
<sequence>MKAKIMKFWKRCAIGLATLMAVSLAPVEASAAQAPPLVTAALKANDYPPGDITSPPYLCGSPQPSDATVEILAAGNDIEPRGKLYWHANGNPTEITHTFDITEKETLGVETSVNTSLEISRVVGASRSVGVVTKVENEIAIKFGLMVKIPPRTVGYAQPYVQFARVAYKNTDHVARYNIMGTWWCINGTFISYRWAKIPTDSIICSWQSPPDTRCTRRMLQGGGGGYGQPPGSSTSGPTPGPTPVADVRGLADGTLLRTTDTGRIYKMVGGAPVWQATCNDNICNSTPRPTTQAVINAGPATPRNASSAVDQRGRVYLFVGGAPVWQDSCAAPVNCGNPVKISDWSIDARDHMNQEPADGTLVQARSDGTDLPVAATLGGALVPYNNAQEVIDTGHGGDWTSKVVIISGGSYNRLGFMPRNGTLIQGTGGGSSTPVAAIAGGARINFASAQEVIDAGHGTNWASKVRAVPARHFHAIPTVPYDGTLLQAPGTPVAAMVGGARINFASAQEIIDAGYGTNWTSKVQGVPARVFNALPTQIIDGTLIQASNGASPVAAIVGGAQVSFNSPQEVIDAGHGTNWTQKVQTVPARVFAALPTKIADGTRIGKSGSTSEAAVVGGAKIPFISGAERDEVGYGTRSLQKIPARVWDALPTKIADGTRIGKGETSTQGGIVGGAKVAFANTAELEAAGYSNKPLRRLPARVWDALPTQIADGTRIGKSGSTSEAAVVGGAKIPFISGAERDEAGYGTRPLHEIPARVWDALPTQIADGTRIGKSGSTSEAAVVGGAKIPFISGAERDEAGYGTRPLHEIPARVWDALPTQIADGTRIGKSGSTSEAAVVGGAKIPFISGAERDEAGYGTRPLHEIPARVWDALPTQIADGTRIGKSGSTSEAAVVGGAKIPFISGAERDEAGYGTRPLHEIPARVWDALPTQIADGTYVKSPDSASVWLINAGHRTQVQQTSNVQVIPTRVLDAIPLS</sequence>